<proteinExistence type="predicted"/>
<name>A0AA38F8S3_TAXCH</name>
<evidence type="ECO:0000313" key="2">
    <source>
        <dbReference type="EMBL" id="KAH9292930.1"/>
    </source>
</evidence>
<reference evidence="2 3" key="1">
    <citation type="journal article" date="2021" name="Nat. Plants">
        <title>The Taxus genome provides insights into paclitaxel biosynthesis.</title>
        <authorList>
            <person name="Xiong X."/>
            <person name="Gou J."/>
            <person name="Liao Q."/>
            <person name="Li Y."/>
            <person name="Zhou Q."/>
            <person name="Bi G."/>
            <person name="Li C."/>
            <person name="Du R."/>
            <person name="Wang X."/>
            <person name="Sun T."/>
            <person name="Guo L."/>
            <person name="Liang H."/>
            <person name="Lu P."/>
            <person name="Wu Y."/>
            <person name="Zhang Z."/>
            <person name="Ro D.K."/>
            <person name="Shang Y."/>
            <person name="Huang S."/>
            <person name="Yan J."/>
        </authorList>
    </citation>
    <scope>NUCLEOTIDE SEQUENCE [LARGE SCALE GENOMIC DNA]</scope>
    <source>
        <strain evidence="2">Ta-2019</strain>
    </source>
</reference>
<organism evidence="2 3">
    <name type="scientific">Taxus chinensis</name>
    <name type="common">Chinese yew</name>
    <name type="synonym">Taxus wallichiana var. chinensis</name>
    <dbReference type="NCBI Taxonomy" id="29808"/>
    <lineage>
        <taxon>Eukaryota</taxon>
        <taxon>Viridiplantae</taxon>
        <taxon>Streptophyta</taxon>
        <taxon>Embryophyta</taxon>
        <taxon>Tracheophyta</taxon>
        <taxon>Spermatophyta</taxon>
        <taxon>Pinopsida</taxon>
        <taxon>Pinidae</taxon>
        <taxon>Conifers II</taxon>
        <taxon>Cupressales</taxon>
        <taxon>Taxaceae</taxon>
        <taxon>Taxus</taxon>
    </lineage>
</organism>
<dbReference type="Proteomes" id="UP000824469">
    <property type="component" value="Unassembled WGS sequence"/>
</dbReference>
<keyword evidence="3" id="KW-1185">Reference proteome</keyword>
<dbReference type="EMBL" id="JAHRHJ020002006">
    <property type="protein sequence ID" value="KAH9292930.1"/>
    <property type="molecule type" value="Genomic_DNA"/>
</dbReference>
<feature type="non-terminal residue" evidence="2">
    <location>
        <position position="1"/>
    </location>
</feature>
<dbReference type="AlphaFoldDB" id="A0AA38F8S3"/>
<sequence>GHHANPNGTLWRKVYLHHTMTIDPPAPGYALRILDHYMYPTRPHLRPDTDGTPSTSRPYLERITRNLEPAPFRTDETTSSSDDDIPGPS</sequence>
<accession>A0AA38F8S3</accession>
<feature type="region of interest" description="Disordered" evidence="1">
    <location>
        <begin position="41"/>
        <end position="89"/>
    </location>
</feature>
<evidence type="ECO:0000313" key="3">
    <source>
        <dbReference type="Proteomes" id="UP000824469"/>
    </source>
</evidence>
<gene>
    <name evidence="2" type="ORF">KI387_041884</name>
</gene>
<evidence type="ECO:0000256" key="1">
    <source>
        <dbReference type="SAM" id="MobiDB-lite"/>
    </source>
</evidence>
<comment type="caution">
    <text evidence="2">The sequence shown here is derived from an EMBL/GenBank/DDBJ whole genome shotgun (WGS) entry which is preliminary data.</text>
</comment>
<protein>
    <submittedName>
        <fullName evidence="2">Uncharacterized protein</fullName>
    </submittedName>
</protein>
<feature type="non-terminal residue" evidence="2">
    <location>
        <position position="89"/>
    </location>
</feature>